<dbReference type="Gene3D" id="1.10.1040.10">
    <property type="entry name" value="N-(1-d-carboxylethyl)-l-norvaline Dehydrogenase, domain 2"/>
    <property type="match status" value="1"/>
</dbReference>
<dbReference type="Pfam" id="PF03446">
    <property type="entry name" value="NAD_binding_2"/>
    <property type="match status" value="1"/>
</dbReference>
<reference evidence="16" key="1">
    <citation type="submission" date="2022-05" db="EMBL/GenBank/DDBJ databases">
        <title>The Musa troglodytarum L. genome provides insights into the mechanism of non-climacteric behaviour and enrichment of carotenoids.</title>
        <authorList>
            <person name="Wang J."/>
        </authorList>
    </citation>
    <scope>NUCLEOTIDE SEQUENCE</scope>
    <source>
        <tissue evidence="16">Leaf</tissue>
    </source>
</reference>
<evidence type="ECO:0000256" key="7">
    <source>
        <dbReference type="ARBA" id="ARBA00022737"/>
    </source>
</evidence>
<dbReference type="OrthoDB" id="191037at2759"/>
<name>A0A9E7H5T4_9LILI</name>
<dbReference type="InterPro" id="IPR006652">
    <property type="entry name" value="Kelch_1"/>
</dbReference>
<comment type="subcellular location">
    <subcellularLocation>
        <location evidence="1">Mitochondrion</location>
    </subcellularLocation>
</comment>
<dbReference type="SUPFAM" id="SSF117281">
    <property type="entry name" value="Kelch motif"/>
    <property type="match status" value="1"/>
</dbReference>
<dbReference type="Pfam" id="PF14833">
    <property type="entry name" value="NAD_binding_11"/>
    <property type="match status" value="1"/>
</dbReference>
<organism evidence="16 17">
    <name type="scientific">Musa troglodytarum</name>
    <name type="common">fe'i banana</name>
    <dbReference type="NCBI Taxonomy" id="320322"/>
    <lineage>
        <taxon>Eukaryota</taxon>
        <taxon>Viridiplantae</taxon>
        <taxon>Streptophyta</taxon>
        <taxon>Embryophyta</taxon>
        <taxon>Tracheophyta</taxon>
        <taxon>Spermatophyta</taxon>
        <taxon>Magnoliopsida</taxon>
        <taxon>Liliopsida</taxon>
        <taxon>Zingiberales</taxon>
        <taxon>Musaceae</taxon>
        <taxon>Musa</taxon>
    </lineage>
</organism>
<dbReference type="EMBL" id="CP097510">
    <property type="protein sequence ID" value="URE28154.1"/>
    <property type="molecule type" value="Genomic_DNA"/>
</dbReference>
<evidence type="ECO:0000256" key="12">
    <source>
        <dbReference type="ARBA" id="ARBA00049197"/>
    </source>
</evidence>
<dbReference type="PROSITE" id="PS00895">
    <property type="entry name" value="3_HYDROXYISOBUT_DH"/>
    <property type="match status" value="1"/>
</dbReference>
<keyword evidence="10 13" id="KW-0520">NAD</keyword>
<dbReference type="InterPro" id="IPR002204">
    <property type="entry name" value="3-OH-isobutyrate_DH-rel_CS"/>
</dbReference>
<keyword evidence="17" id="KW-1185">Reference proteome</keyword>
<sequence>AAVVPIVSSPLFPYSRSRAALPLGCRLPPPEGADTRASGAPICVSGGFSLPGNREIPASPDLDPRQVRFPPRFSSNAGGHPRIGRPGGYLCCFRSERIALCDQQMENALDTRYLLTYLLLVKNGSLFEEVNEVIFGKELNLLNLDLTDLTRRRPVYKRQPASNYSVQKSNGCLLPALVDDVAQVCLALSCRSDYPSLACVNKRFNWLIRSGYLYKLRRQLGVREHWVYLACSLMPWEAFDPVRQRWMRLPRMPCDECFSYADKESLAVGTQLLVFGRELTGFAIWMYNLVTCDWSRCPMMSLPRCLFGSSSSGEIAIVAGGSDMAGHVLKSAELYDSESGTWEALPDMNMPRRLCSGFFMDGKFYVIGGMLSHTDSLTCGEELNLKTRTWRRIRNMYPGGNRATQSPPLVAVVKNQLYAADQSTNEVKKYDKENNTWNVVRPLPVRADSSNGWGLAFKACGDKLLVVGGHRGPQGEVIVLHYWRPEEGNMGGADWDILSIRERAGAFVYNYQEAKDAFENVTSFRDIFAKRTVIIPIASLDPFDPSSLTWTSDRLVRWQRTRGHGELWIATSFDPLEMPPGSRSSAVSVLFGSRLLFDRCSDPFGGELSFLSSIRVGFVGLGNMGFHMATNLINAGYTVTVHDIDAGTMKKFSERGVPAKETPREVAESSDVIITMLPSSSNVLDVYTGQNGLLSSGNHLSPWLFIDSSTIDPQTSRLLSAKVSKYHLKGKKGYAENPIMLDAPVSGGVPAAEAGTLTFMIGGMEEAYLAAKPLFLSMGKNTIYCGGTGNGVAAKLCNNLAMAISMLGVSEAFALGQSLGITASTLTKVFNSSSARCWSSDSYNPVPGVMSGVPSSRNYDGGFTSKLMAKDLTLAMAAAMEVGFKCPITSEAYDIYKKMCEEGFGSKDFSCVFRHYYSVREDFFADNMVADACNKWNTLMSCGKHHSYCAEADGGFRWRRDLQDIDGECMHMNHAKLQIFWLSKLLHP</sequence>
<dbReference type="InterPro" id="IPR015915">
    <property type="entry name" value="Kelch-typ_b-propeller"/>
</dbReference>
<dbReference type="SUPFAM" id="SSF51735">
    <property type="entry name" value="NAD(P)-binding Rossmann-fold domains"/>
    <property type="match status" value="1"/>
</dbReference>
<dbReference type="FunFam" id="1.10.1040.10:FF:000006">
    <property type="entry name" value="3-hydroxyisobutyrate dehydrogenase"/>
    <property type="match status" value="1"/>
</dbReference>
<dbReference type="GO" id="GO:0009083">
    <property type="term" value="P:branched-chain amino acid catabolic process"/>
    <property type="evidence" value="ECO:0007669"/>
    <property type="project" value="UniProtKB-KW"/>
</dbReference>
<proteinExistence type="inferred from homology"/>
<dbReference type="AlphaFoldDB" id="A0A9E7H5T4"/>
<dbReference type="FunFam" id="3.40.50.720:FF:000119">
    <property type="entry name" value="3-hydroxyisobutyrate dehydrogenase"/>
    <property type="match status" value="1"/>
</dbReference>
<keyword evidence="7" id="KW-0677">Repeat</keyword>
<dbReference type="PANTHER" id="PTHR46122">
    <property type="entry name" value="GALACTOSE OXIDASE/KELCH REPEAT PROTEIN-RELATED"/>
    <property type="match status" value="1"/>
</dbReference>
<dbReference type="Pfam" id="PF01344">
    <property type="entry name" value="Kelch_1"/>
    <property type="match status" value="2"/>
</dbReference>
<evidence type="ECO:0000256" key="2">
    <source>
        <dbReference type="ARBA" id="ARBA00005109"/>
    </source>
</evidence>
<evidence type="ECO:0000313" key="16">
    <source>
        <dbReference type="EMBL" id="URE28154.1"/>
    </source>
</evidence>
<dbReference type="NCBIfam" id="TIGR01692">
    <property type="entry name" value="HIBADH"/>
    <property type="match status" value="1"/>
</dbReference>
<feature type="domain" description="3-hydroxyisobutyrate dehydrogenase-like NAD-binding" evidence="15">
    <location>
        <begin position="789"/>
        <end position="915"/>
    </location>
</feature>
<comment type="catalytic activity">
    <reaction evidence="12 13">
        <text>3-hydroxy-2-methylpropanoate + NAD(+) = 2-methyl-3-oxopropanoate + NADH + H(+)</text>
        <dbReference type="Rhea" id="RHEA:17681"/>
        <dbReference type="ChEBI" id="CHEBI:11805"/>
        <dbReference type="ChEBI" id="CHEBI:15378"/>
        <dbReference type="ChEBI" id="CHEBI:57540"/>
        <dbReference type="ChEBI" id="CHEBI:57700"/>
        <dbReference type="ChEBI" id="CHEBI:57945"/>
        <dbReference type="EC" id="1.1.1.31"/>
    </reaction>
</comment>
<dbReference type="InterPro" id="IPR011548">
    <property type="entry name" value="HIBADH"/>
</dbReference>
<dbReference type="GO" id="GO:0005634">
    <property type="term" value="C:nucleus"/>
    <property type="evidence" value="ECO:0007669"/>
    <property type="project" value="UniProtKB-ARBA"/>
</dbReference>
<dbReference type="GO" id="GO:0050661">
    <property type="term" value="F:NADP binding"/>
    <property type="evidence" value="ECO:0007669"/>
    <property type="project" value="InterPro"/>
</dbReference>
<evidence type="ECO:0000256" key="3">
    <source>
        <dbReference type="ARBA" id="ARBA00006013"/>
    </source>
</evidence>
<dbReference type="GO" id="GO:0008442">
    <property type="term" value="F:3-hydroxyisobutyrate dehydrogenase activity"/>
    <property type="evidence" value="ECO:0007669"/>
    <property type="project" value="UniProtKB-EC"/>
</dbReference>
<evidence type="ECO:0000256" key="8">
    <source>
        <dbReference type="ARBA" id="ARBA00022946"/>
    </source>
</evidence>
<dbReference type="SMART" id="SM00612">
    <property type="entry name" value="Kelch"/>
    <property type="match status" value="2"/>
</dbReference>
<keyword evidence="8" id="KW-0809">Transit peptide</keyword>
<evidence type="ECO:0000256" key="13">
    <source>
        <dbReference type="RuleBase" id="RU910714"/>
    </source>
</evidence>
<dbReference type="FunFam" id="2.120.10.80:FF:000007">
    <property type="entry name" value="F-box/kelch-repeat protein SKIP11"/>
    <property type="match status" value="1"/>
</dbReference>
<dbReference type="SUPFAM" id="SSF48179">
    <property type="entry name" value="6-phosphogluconate dehydrogenase C-terminal domain-like"/>
    <property type="match status" value="1"/>
</dbReference>
<feature type="domain" description="6-phosphogluconate dehydrogenase NADP-binding" evidence="14">
    <location>
        <begin position="615"/>
        <end position="786"/>
    </location>
</feature>
<evidence type="ECO:0000256" key="11">
    <source>
        <dbReference type="ARBA" id="ARBA00023128"/>
    </source>
</evidence>
<comment type="similarity">
    <text evidence="3">Belongs to the HIBADH-related family. 3-hydroxyisobutyrate dehydrogenase subfamily.</text>
</comment>
<comment type="pathway">
    <text evidence="2 13">Amino-acid degradation; L-valine degradation.</text>
</comment>
<dbReference type="InterPro" id="IPR013328">
    <property type="entry name" value="6PGD_dom2"/>
</dbReference>
<dbReference type="GO" id="GO:0005739">
    <property type="term" value="C:mitochondrion"/>
    <property type="evidence" value="ECO:0007669"/>
    <property type="project" value="UniProtKB-SubCell"/>
</dbReference>
<evidence type="ECO:0000256" key="1">
    <source>
        <dbReference type="ARBA" id="ARBA00004173"/>
    </source>
</evidence>
<evidence type="ECO:0000256" key="6">
    <source>
        <dbReference type="ARBA" id="ARBA00022456"/>
    </source>
</evidence>
<dbReference type="Gene3D" id="2.120.10.80">
    <property type="entry name" value="Kelch-type beta propeller"/>
    <property type="match status" value="1"/>
</dbReference>
<evidence type="ECO:0000259" key="14">
    <source>
        <dbReference type="Pfam" id="PF03446"/>
    </source>
</evidence>
<keyword evidence="11" id="KW-0496">Mitochondrion</keyword>
<gene>
    <name evidence="16" type="ORF">MUK42_15743</name>
</gene>
<keyword evidence="5" id="KW-0880">Kelch repeat</keyword>
<dbReference type="Proteomes" id="UP001055439">
    <property type="component" value="Chromosome 8"/>
</dbReference>
<dbReference type="InterPro" id="IPR029154">
    <property type="entry name" value="HIBADH-like_NADP-bd"/>
</dbReference>
<evidence type="ECO:0000256" key="5">
    <source>
        <dbReference type="ARBA" id="ARBA00022441"/>
    </source>
</evidence>
<protein>
    <recommendedName>
        <fullName evidence="4 13">3-hydroxyisobutyrate dehydrogenase</fullName>
        <shortName evidence="13">HIBADH</shortName>
        <ecNumber evidence="4 13">1.1.1.31</ecNumber>
    </recommendedName>
</protein>
<keyword evidence="6 13" id="KW-0101">Branched-chain amino acid catabolism</keyword>
<evidence type="ECO:0000256" key="10">
    <source>
        <dbReference type="ARBA" id="ARBA00023027"/>
    </source>
</evidence>
<evidence type="ECO:0000256" key="9">
    <source>
        <dbReference type="ARBA" id="ARBA00023002"/>
    </source>
</evidence>
<feature type="non-terminal residue" evidence="16">
    <location>
        <position position="1"/>
    </location>
</feature>
<dbReference type="InterPro" id="IPR036291">
    <property type="entry name" value="NAD(P)-bd_dom_sf"/>
</dbReference>
<evidence type="ECO:0000313" key="17">
    <source>
        <dbReference type="Proteomes" id="UP001055439"/>
    </source>
</evidence>
<dbReference type="Gene3D" id="3.40.50.720">
    <property type="entry name" value="NAD(P)-binding Rossmann-like Domain"/>
    <property type="match status" value="1"/>
</dbReference>
<dbReference type="GO" id="GO:0051287">
    <property type="term" value="F:NAD binding"/>
    <property type="evidence" value="ECO:0007669"/>
    <property type="project" value="InterPro"/>
</dbReference>
<dbReference type="EC" id="1.1.1.31" evidence="4 13"/>
<evidence type="ECO:0000256" key="4">
    <source>
        <dbReference type="ARBA" id="ARBA00012991"/>
    </source>
</evidence>
<dbReference type="InterPro" id="IPR006115">
    <property type="entry name" value="6PGDH_NADP-bd"/>
</dbReference>
<keyword evidence="9 13" id="KW-0560">Oxidoreductase</keyword>
<evidence type="ECO:0000259" key="15">
    <source>
        <dbReference type="Pfam" id="PF14833"/>
    </source>
</evidence>
<dbReference type="InterPro" id="IPR052439">
    <property type="entry name" value="F-box/Kelch-repeat"/>
</dbReference>
<dbReference type="InterPro" id="IPR008927">
    <property type="entry name" value="6-PGluconate_DH-like_C_sf"/>
</dbReference>
<accession>A0A9E7H5T4</accession>
<dbReference type="PANTHER" id="PTHR46122:SF6">
    <property type="entry name" value="OS04G0619300 PROTEIN"/>
    <property type="match status" value="1"/>
</dbReference>